<sequence>MLLFSRHLCAISSGIQPLYRHVSHTRKYAIVGPTTIVGQPPTPPTPSSPPPEGASPELTPLSSAFDAEVLLQLRKRATTHASSPNAPDAHVPLPNLIEQYLDRNGRVLNIQLPYESRPGPGRRIEFHTEQGAGDDGGAAMIVHAALREPAHKVAHSSGFALNTPEGQPVIVTCAHTLEEIRHHPILRSEDSGATPESPSQVHRPLVSGSFIITGPPSAPIFTPVASILSALNRADVLLLSPNSASPIPGLRHLPLSPYPAHPGTRIRAHFVADSPPADDPEGWCPWIGGTFAKWVRGTIVGYHDFAGREAKPGTYDALSHLLFEPPPTSGSSGGPIVDEDSGAVVGVMLGTQMRNRLEGVCGWGAPSETIYEMFSLPGLKLNSS</sequence>
<evidence type="ECO:0000256" key="1">
    <source>
        <dbReference type="SAM" id="MobiDB-lite"/>
    </source>
</evidence>
<evidence type="ECO:0000313" key="3">
    <source>
        <dbReference type="Proteomes" id="UP000250043"/>
    </source>
</evidence>
<protein>
    <recommendedName>
        <fullName evidence="4">Trypsin-like peptidase domain-containing protein</fullName>
    </recommendedName>
</protein>
<dbReference type="OrthoDB" id="10054765at2759"/>
<dbReference type="SUPFAM" id="SSF50494">
    <property type="entry name" value="Trypsin-like serine proteases"/>
    <property type="match status" value="1"/>
</dbReference>
<dbReference type="Pfam" id="PF13365">
    <property type="entry name" value="Trypsin_2"/>
    <property type="match status" value="1"/>
</dbReference>
<accession>A0A8E2J7K7</accession>
<evidence type="ECO:0008006" key="4">
    <source>
        <dbReference type="Google" id="ProtNLM"/>
    </source>
</evidence>
<evidence type="ECO:0000313" key="2">
    <source>
        <dbReference type="EMBL" id="OCH96620.1"/>
    </source>
</evidence>
<dbReference type="AlphaFoldDB" id="A0A8E2J7K7"/>
<reference evidence="2 3" key="1">
    <citation type="submission" date="2016-07" db="EMBL/GenBank/DDBJ databases">
        <title>Draft genome of the white-rot fungus Obba rivulosa 3A-2.</title>
        <authorList>
            <consortium name="DOE Joint Genome Institute"/>
            <person name="Miettinen O."/>
            <person name="Riley R."/>
            <person name="Acob R."/>
            <person name="Barry K."/>
            <person name="Cullen D."/>
            <person name="De Vries R."/>
            <person name="Hainaut M."/>
            <person name="Hatakka A."/>
            <person name="Henrissat B."/>
            <person name="Hilden K."/>
            <person name="Kuo R."/>
            <person name="Labutti K."/>
            <person name="Lipzen A."/>
            <person name="Makela M.R."/>
            <person name="Sandor L."/>
            <person name="Spatafora J.W."/>
            <person name="Grigoriev I.V."/>
            <person name="Hibbett D.S."/>
        </authorList>
    </citation>
    <scope>NUCLEOTIDE SEQUENCE [LARGE SCALE GENOMIC DNA]</scope>
    <source>
        <strain evidence="2 3">3A-2</strain>
    </source>
</reference>
<name>A0A8E2J7K7_9APHY</name>
<gene>
    <name evidence="2" type="ORF">OBBRIDRAFT_787189</name>
</gene>
<keyword evidence="3" id="KW-1185">Reference proteome</keyword>
<proteinExistence type="predicted"/>
<organism evidence="2 3">
    <name type="scientific">Obba rivulosa</name>
    <dbReference type="NCBI Taxonomy" id="1052685"/>
    <lineage>
        <taxon>Eukaryota</taxon>
        <taxon>Fungi</taxon>
        <taxon>Dikarya</taxon>
        <taxon>Basidiomycota</taxon>
        <taxon>Agaricomycotina</taxon>
        <taxon>Agaricomycetes</taxon>
        <taxon>Polyporales</taxon>
        <taxon>Gelatoporiaceae</taxon>
        <taxon>Obba</taxon>
    </lineage>
</organism>
<dbReference type="InterPro" id="IPR009003">
    <property type="entry name" value="Peptidase_S1_PA"/>
</dbReference>
<dbReference type="EMBL" id="KV722330">
    <property type="protein sequence ID" value="OCH96620.1"/>
    <property type="molecule type" value="Genomic_DNA"/>
</dbReference>
<dbReference type="Proteomes" id="UP000250043">
    <property type="component" value="Unassembled WGS sequence"/>
</dbReference>
<feature type="compositionally biased region" description="Pro residues" evidence="1">
    <location>
        <begin position="40"/>
        <end position="53"/>
    </location>
</feature>
<feature type="region of interest" description="Disordered" evidence="1">
    <location>
        <begin position="33"/>
        <end position="59"/>
    </location>
</feature>